<gene>
    <name evidence="1" type="ORF">DC094_12535</name>
</gene>
<dbReference type="AlphaFoldDB" id="A0A2V1GTZ1"/>
<dbReference type="EMBL" id="QDDL01000005">
    <property type="protein sequence ID" value="PVZ68127.1"/>
    <property type="molecule type" value="Genomic_DNA"/>
</dbReference>
<evidence type="ECO:0000313" key="1">
    <source>
        <dbReference type="EMBL" id="PVZ68127.1"/>
    </source>
</evidence>
<comment type="caution">
    <text evidence="1">The sequence shown here is derived from an EMBL/GenBank/DDBJ whole genome shotgun (WGS) entry which is preliminary data.</text>
</comment>
<accession>A0A2V1GTZ1</accession>
<keyword evidence="2" id="KW-1185">Reference proteome</keyword>
<reference evidence="1 2" key="1">
    <citation type="submission" date="2018-04" db="EMBL/GenBank/DDBJ databases">
        <title>Thalassorhabdus spongiae gen. nov., sp. nov., isolated from a marine sponge in South-West Iceland.</title>
        <authorList>
            <person name="Knobloch S."/>
            <person name="Daussin A."/>
            <person name="Johannsson R."/>
            <person name="Marteinsson V.T."/>
        </authorList>
    </citation>
    <scope>NUCLEOTIDE SEQUENCE [LARGE SCALE GENOMIC DNA]</scope>
    <source>
        <strain evidence="1 2">Hp12</strain>
    </source>
</reference>
<dbReference type="OrthoDB" id="9153660at2"/>
<protein>
    <submittedName>
        <fullName evidence="1">Uncharacterized protein</fullName>
    </submittedName>
</protein>
<organism evidence="1 2">
    <name type="scientific">Pelagibaculum spongiae</name>
    <dbReference type="NCBI Taxonomy" id="2080658"/>
    <lineage>
        <taxon>Bacteria</taxon>
        <taxon>Pseudomonadati</taxon>
        <taxon>Pseudomonadota</taxon>
        <taxon>Gammaproteobacteria</taxon>
        <taxon>Oceanospirillales</taxon>
        <taxon>Pelagibaculum</taxon>
    </lineage>
</organism>
<proteinExistence type="predicted"/>
<evidence type="ECO:0000313" key="2">
    <source>
        <dbReference type="Proteomes" id="UP000244906"/>
    </source>
</evidence>
<dbReference type="RefSeq" id="WP_116687456.1">
    <property type="nucleotide sequence ID" value="NZ_CAWNYD010000005.1"/>
</dbReference>
<sequence>MDDLTKKHTISTNRVLINFSDENVKELFELCNLIIDHFKPEEYYYLGLGGSPCLVIAGLQVLCNDDTSGELIPFSIKDDLIDNRLLLNQHFDNYRIKLIQKKILLIDSSMFGKTLVRAHDEFTYYLGQKKTLEILSLCKRLHYIKKNFSKNGKSPFFIFLKNDPYRINLYSIIAGEYQKGMRAYPKLEHGEIPDTRPSRLAWLSAKQLIKAKFTALKNEGYSPEFDLKIESSDDMS</sequence>
<dbReference type="Proteomes" id="UP000244906">
    <property type="component" value="Unassembled WGS sequence"/>
</dbReference>
<name>A0A2V1GTZ1_9GAMM</name>